<dbReference type="EMBL" id="JACHIT010000001">
    <property type="protein sequence ID" value="MBB5912676.1"/>
    <property type="molecule type" value="Genomic_DNA"/>
</dbReference>
<accession>A0A7W9UH03</accession>
<reference evidence="2 3" key="1">
    <citation type="submission" date="2020-08" db="EMBL/GenBank/DDBJ databases">
        <title>Sequencing the genomes of 1000 actinobacteria strains.</title>
        <authorList>
            <person name="Klenk H.-P."/>
        </authorList>
    </citation>
    <scope>NUCLEOTIDE SEQUENCE [LARGE SCALE GENOMIC DNA]</scope>
    <source>
        <strain evidence="2 3">DSM 43582</strain>
    </source>
</reference>
<dbReference type="Gene3D" id="3.30.450.40">
    <property type="match status" value="1"/>
</dbReference>
<sequence length="142" mass="15451">MAVDYAAHCRRLLREVAAGRVTLRLADDTGFPALVAEECAPGVPSMRTATAVNPADFPTYRHLVETGDLLVQTDTRTHPIRPPDSLIDELRVYAQILAPIRRGGATVGTISVHIQDHPRRFSESDIAAVRACRDRIEAALAG</sequence>
<organism evidence="2 3">
    <name type="scientific">Nocardia transvalensis</name>
    <dbReference type="NCBI Taxonomy" id="37333"/>
    <lineage>
        <taxon>Bacteria</taxon>
        <taxon>Bacillati</taxon>
        <taxon>Actinomycetota</taxon>
        <taxon>Actinomycetes</taxon>
        <taxon>Mycobacteriales</taxon>
        <taxon>Nocardiaceae</taxon>
        <taxon>Nocardia</taxon>
    </lineage>
</organism>
<dbReference type="InterPro" id="IPR003018">
    <property type="entry name" value="GAF"/>
</dbReference>
<keyword evidence="3" id="KW-1185">Reference proteome</keyword>
<comment type="caution">
    <text evidence="2">The sequence shown here is derived from an EMBL/GenBank/DDBJ whole genome shotgun (WGS) entry which is preliminary data.</text>
</comment>
<dbReference type="Pfam" id="PF01590">
    <property type="entry name" value="GAF"/>
    <property type="match status" value="1"/>
</dbReference>
<evidence type="ECO:0000313" key="2">
    <source>
        <dbReference type="EMBL" id="MBB5912676.1"/>
    </source>
</evidence>
<proteinExistence type="predicted"/>
<name>A0A7W9UH03_9NOCA</name>
<gene>
    <name evidence="2" type="ORF">BJY24_001543</name>
</gene>
<dbReference type="Proteomes" id="UP000540412">
    <property type="component" value="Unassembled WGS sequence"/>
</dbReference>
<evidence type="ECO:0000259" key="1">
    <source>
        <dbReference type="Pfam" id="PF01590"/>
    </source>
</evidence>
<dbReference type="InterPro" id="IPR029016">
    <property type="entry name" value="GAF-like_dom_sf"/>
</dbReference>
<feature type="domain" description="GAF" evidence="1">
    <location>
        <begin position="10"/>
        <end position="140"/>
    </location>
</feature>
<protein>
    <submittedName>
        <fullName evidence="2">GAF domain-containing protein</fullName>
    </submittedName>
</protein>
<evidence type="ECO:0000313" key="3">
    <source>
        <dbReference type="Proteomes" id="UP000540412"/>
    </source>
</evidence>
<dbReference type="RefSeq" id="WP_040750560.1">
    <property type="nucleotide sequence ID" value="NZ_JACHIT010000001.1"/>
</dbReference>
<dbReference type="AlphaFoldDB" id="A0A7W9UH03"/>
<dbReference type="SUPFAM" id="SSF55781">
    <property type="entry name" value="GAF domain-like"/>
    <property type="match status" value="1"/>
</dbReference>